<organism>
    <name type="scientific">Ixodes scapularis</name>
    <name type="common">Black-legged tick</name>
    <name type="synonym">Deer tick</name>
    <dbReference type="NCBI Taxonomy" id="6945"/>
    <lineage>
        <taxon>Eukaryota</taxon>
        <taxon>Metazoa</taxon>
        <taxon>Ecdysozoa</taxon>
        <taxon>Arthropoda</taxon>
        <taxon>Chelicerata</taxon>
        <taxon>Arachnida</taxon>
        <taxon>Acari</taxon>
        <taxon>Parasitiformes</taxon>
        <taxon>Ixodida</taxon>
        <taxon>Ixodoidea</taxon>
        <taxon>Ixodidae</taxon>
        <taxon>Ixodinae</taxon>
        <taxon>Ixodes</taxon>
    </lineage>
</organism>
<dbReference type="VEuPathDB" id="VectorBase:ISCI000753"/>
<protein>
    <submittedName>
        <fullName evidence="1 2">Uncharacterized protein</fullName>
    </submittedName>
</protein>
<dbReference type="EMBL" id="ABJB010458955">
    <property type="status" value="NOT_ANNOTATED_CDS"/>
    <property type="molecule type" value="Genomic_DNA"/>
</dbReference>
<dbReference type="SUPFAM" id="SSF52047">
    <property type="entry name" value="RNI-like"/>
    <property type="match status" value="1"/>
</dbReference>
<dbReference type="EMBL" id="ABJB010438308">
    <property type="status" value="NOT_ANNOTATED_CDS"/>
    <property type="molecule type" value="Genomic_DNA"/>
</dbReference>
<dbReference type="OrthoDB" id="10436177at2759"/>
<dbReference type="EMBL" id="ABJB010036334">
    <property type="status" value="NOT_ANNOTATED_CDS"/>
    <property type="molecule type" value="Genomic_DNA"/>
</dbReference>
<evidence type="ECO:0007829" key="4">
    <source>
        <dbReference type="PeptideAtlas" id="B7P3W7"/>
    </source>
</evidence>
<dbReference type="AlphaFoldDB" id="B7P3W7"/>
<name>B7P3W7_IXOSC</name>
<evidence type="ECO:0000313" key="3">
    <source>
        <dbReference type="Proteomes" id="UP000001555"/>
    </source>
</evidence>
<dbReference type="HOGENOM" id="CLU_1275043_0_0_1"/>
<evidence type="ECO:0000313" key="2">
    <source>
        <dbReference type="EnsemblMetazoa" id="ISCW000753-PA"/>
    </source>
</evidence>
<gene>
    <name evidence="1" type="ORF">IscW_ISCW000753</name>
</gene>
<dbReference type="PaxDb" id="6945-B7P3W7"/>
<evidence type="ECO:0000313" key="1">
    <source>
        <dbReference type="EMBL" id="EEC01289.1"/>
    </source>
</evidence>
<dbReference type="EMBL" id="DS630914">
    <property type="protein sequence ID" value="EEC01289.1"/>
    <property type="molecule type" value="Genomic_DNA"/>
</dbReference>
<dbReference type="EMBL" id="ABJB010284707">
    <property type="status" value="NOT_ANNOTATED_CDS"/>
    <property type="molecule type" value="Genomic_DNA"/>
</dbReference>
<reference evidence="1 3" key="1">
    <citation type="submission" date="2008-03" db="EMBL/GenBank/DDBJ databases">
        <title>Annotation of Ixodes scapularis.</title>
        <authorList>
            <consortium name="Ixodes scapularis Genome Project Consortium"/>
            <person name="Caler E."/>
            <person name="Hannick L.I."/>
            <person name="Bidwell S."/>
            <person name="Joardar V."/>
            <person name="Thiagarajan M."/>
            <person name="Amedeo P."/>
            <person name="Galinsky K.J."/>
            <person name="Schobel S."/>
            <person name="Inman J."/>
            <person name="Hostetler J."/>
            <person name="Miller J."/>
            <person name="Hammond M."/>
            <person name="Megy K."/>
            <person name="Lawson D."/>
            <person name="Kodira C."/>
            <person name="Sutton G."/>
            <person name="Meyer J."/>
            <person name="Hill C.A."/>
            <person name="Birren B."/>
            <person name="Nene V."/>
            <person name="Collins F."/>
            <person name="Alarcon-Chaidez F."/>
            <person name="Wikel S."/>
            <person name="Strausberg R."/>
        </authorList>
    </citation>
    <scope>NUCLEOTIDE SEQUENCE [LARGE SCALE GENOMIC DNA]</scope>
    <source>
        <strain evidence="3">Wikel</strain>
        <strain evidence="1">Wikel colony</strain>
    </source>
</reference>
<dbReference type="Proteomes" id="UP000001555">
    <property type="component" value="Unassembled WGS sequence"/>
</dbReference>
<dbReference type="InterPro" id="IPR032675">
    <property type="entry name" value="LRR_dom_sf"/>
</dbReference>
<dbReference type="EnsemblMetazoa" id="ISCW000753-RA">
    <property type="protein sequence ID" value="ISCW000753-PA"/>
    <property type="gene ID" value="ISCW000753"/>
</dbReference>
<feature type="non-terminal residue" evidence="1">
    <location>
        <position position="217"/>
    </location>
</feature>
<dbReference type="InParanoid" id="B7P3W7"/>
<dbReference type="VEuPathDB" id="VectorBase:ISCW000753"/>
<sequence length="217" mass="24636">MCEERAGLLSQFLSWTKTLKSTTLSFPTTEPSTQMLLDGLSSNTSISALELGYWRFKQRHAEDFAQLLRKNETLNNLVLHDIKTKLILQELSNYIEDNKFLVSLHVDDGGSFTQKPWMFKILDVLRRNSSLLQLCFVVGNDFKRCGEAFEQLFRSRTLLERVQELDSESESVAKERILNSKRHLDINFLAVAGVVKSRVACSGGNGSQMKLDELGVD</sequence>
<keyword evidence="4" id="KW-1267">Proteomics identification</keyword>
<dbReference type="EMBL" id="ABJB010818817">
    <property type="status" value="NOT_ANNOTATED_CDS"/>
    <property type="molecule type" value="Genomic_DNA"/>
</dbReference>
<dbReference type="Gene3D" id="3.80.10.10">
    <property type="entry name" value="Ribonuclease Inhibitor"/>
    <property type="match status" value="1"/>
</dbReference>
<accession>B7P3W7</accession>
<keyword evidence="3" id="KW-1185">Reference proteome</keyword>
<dbReference type="EMBL" id="ABJB010254609">
    <property type="status" value="NOT_ANNOTATED_CDS"/>
    <property type="molecule type" value="Genomic_DNA"/>
</dbReference>
<dbReference type="EMBL" id="ABJB010736744">
    <property type="status" value="NOT_ANNOTATED_CDS"/>
    <property type="molecule type" value="Genomic_DNA"/>
</dbReference>
<reference evidence="2" key="2">
    <citation type="submission" date="2020-05" db="UniProtKB">
        <authorList>
            <consortium name="EnsemblMetazoa"/>
        </authorList>
    </citation>
    <scope>IDENTIFICATION</scope>
    <source>
        <strain evidence="2">wikel</strain>
    </source>
</reference>
<dbReference type="VEuPathDB" id="VectorBase:ISCP_011210"/>
<proteinExistence type="evidence at protein level"/>